<dbReference type="PATRIC" id="fig|1280954.3.peg.3112"/>
<evidence type="ECO:0000256" key="1">
    <source>
        <dbReference type="PIRSR" id="PIRSR640198-1"/>
    </source>
</evidence>
<dbReference type="AlphaFoldDB" id="A0A062VFX5"/>
<feature type="binding site" evidence="2">
    <location>
        <begin position="341"/>
        <end position="348"/>
    </location>
    <ligand>
        <name>ATP</name>
        <dbReference type="ChEBI" id="CHEBI:30616"/>
    </ligand>
</feature>
<dbReference type="Proteomes" id="UP000027100">
    <property type="component" value="Unassembled WGS sequence"/>
</dbReference>
<dbReference type="OrthoDB" id="9813719at2"/>
<accession>A0A062VFX5</accession>
<dbReference type="SUPFAM" id="SSF140931">
    <property type="entry name" value="Fic-like"/>
    <property type="match status" value="1"/>
</dbReference>
<name>A0A062VFX5_9PROT</name>
<keyword evidence="2" id="KW-0067">ATP-binding</keyword>
<dbReference type="EMBL" id="ARYM01000020">
    <property type="protein sequence ID" value="KCZ97424.1"/>
    <property type="molecule type" value="Genomic_DNA"/>
</dbReference>
<comment type="caution">
    <text evidence="4">The sequence shown here is derived from an EMBL/GenBank/DDBJ whole genome shotgun (WGS) entry which is preliminary data.</text>
</comment>
<dbReference type="GO" id="GO:0005524">
    <property type="term" value="F:ATP binding"/>
    <property type="evidence" value="ECO:0007669"/>
    <property type="project" value="UniProtKB-KW"/>
</dbReference>
<sequence length="514" mass="58096">MDIHAFSDPVAAYGDRRLPEPARPAGYAALITDFDLSVPLPATLSAIAERHRVYEQGSWRIFGPRYAPDPTLEGHLVFALKNEGLDLCVLKRLFDKASRRDLEAMISAKPGSAYMRRIWFLFEWLTGERLDLDDAPPVGAYADVVDTDQQYAAEAKTSTRHRVRNNLPGDREFCPLVRRTPAIDAFRSMKLDEKARKITGAVSNSVLARAAAFLLLKDSRSSYAIEGEAPSHSRIQRWGKAIGQAGQYPLDAEELLRLQRIVMGDARFVRLGFRDEGGFVGDHAPDTRIPLPVHISARHDDLESLVGGLIAFNARHGGGLDPIIAAAVLAFGFVYIHPFADGNGRIHRYLIHHVLAERSFSPRGMAFPISSVIFDRMDDYRHVLESYSERLLPVIEWRPTEKMNVDVLNETADFYRYFDATPHVTFLYECVQRTIEHDLPEEVAFLERYDRFRAAIGKEIEMPDSTIDLLFNFLRQNGGKLSKRAREKEFAALRPHELARVEALYSEAFSAPEE</sequence>
<dbReference type="PROSITE" id="PS51459">
    <property type="entry name" value="FIDO"/>
    <property type="match status" value="1"/>
</dbReference>
<proteinExistence type="predicted"/>
<feature type="domain" description="Fido" evidence="3">
    <location>
        <begin position="250"/>
        <end position="400"/>
    </location>
</feature>
<reference evidence="4 5" key="1">
    <citation type="journal article" date="2014" name="Antonie Van Leeuwenhoek">
        <title>Hyphomonas beringensis sp. nov. and Hyphomonas chukchiensis sp. nov., isolated from surface seawater of the Bering Sea and Chukchi Sea.</title>
        <authorList>
            <person name="Li C."/>
            <person name="Lai Q."/>
            <person name="Li G."/>
            <person name="Dong C."/>
            <person name="Wang J."/>
            <person name="Liao Y."/>
            <person name="Shao Z."/>
        </authorList>
    </citation>
    <scope>NUCLEOTIDE SEQUENCE [LARGE SCALE GENOMIC DNA]</scope>
    <source>
        <strain evidence="4 5">PS728</strain>
    </source>
</reference>
<keyword evidence="5" id="KW-1185">Reference proteome</keyword>
<dbReference type="Gene3D" id="1.10.3290.10">
    <property type="entry name" value="Fido-like domain"/>
    <property type="match status" value="1"/>
</dbReference>
<dbReference type="InterPro" id="IPR040198">
    <property type="entry name" value="Fido_containing"/>
</dbReference>
<feature type="active site" evidence="1">
    <location>
        <position position="337"/>
    </location>
</feature>
<organism evidence="4 5">
    <name type="scientific">Hyphomonas polymorpha PS728</name>
    <dbReference type="NCBI Taxonomy" id="1280954"/>
    <lineage>
        <taxon>Bacteria</taxon>
        <taxon>Pseudomonadati</taxon>
        <taxon>Pseudomonadota</taxon>
        <taxon>Alphaproteobacteria</taxon>
        <taxon>Hyphomonadales</taxon>
        <taxon>Hyphomonadaceae</taxon>
        <taxon>Hyphomonas</taxon>
    </lineage>
</organism>
<evidence type="ECO:0000313" key="4">
    <source>
        <dbReference type="EMBL" id="KCZ97424.1"/>
    </source>
</evidence>
<dbReference type="InterPro" id="IPR003812">
    <property type="entry name" value="Fido"/>
</dbReference>
<evidence type="ECO:0000313" key="5">
    <source>
        <dbReference type="Proteomes" id="UP000027100"/>
    </source>
</evidence>
<dbReference type="eggNOG" id="COG3177">
    <property type="taxonomic scope" value="Bacteria"/>
</dbReference>
<keyword evidence="2" id="KW-0547">Nucleotide-binding</keyword>
<evidence type="ECO:0000256" key="2">
    <source>
        <dbReference type="PIRSR" id="PIRSR640198-2"/>
    </source>
</evidence>
<dbReference type="PANTHER" id="PTHR13504:SF38">
    <property type="entry name" value="FIDO DOMAIN-CONTAINING PROTEIN"/>
    <property type="match status" value="1"/>
</dbReference>
<protein>
    <submittedName>
        <fullName evidence="4">Filamentation induced by cAMP protein fic</fullName>
    </submittedName>
</protein>
<feature type="binding site" evidence="2">
    <location>
        <begin position="280"/>
        <end position="283"/>
    </location>
    <ligand>
        <name>ATP</name>
        <dbReference type="ChEBI" id="CHEBI:30616"/>
    </ligand>
</feature>
<evidence type="ECO:0000259" key="3">
    <source>
        <dbReference type="PROSITE" id="PS51459"/>
    </source>
</evidence>
<dbReference type="Pfam" id="PF02661">
    <property type="entry name" value="Fic"/>
    <property type="match status" value="1"/>
</dbReference>
<dbReference type="RefSeq" id="WP_035600634.1">
    <property type="nucleotide sequence ID" value="NZ_ARYM01000020.1"/>
</dbReference>
<gene>
    <name evidence="4" type="ORF">HPO_15371</name>
</gene>
<dbReference type="PANTHER" id="PTHR13504">
    <property type="entry name" value="FIDO DOMAIN-CONTAINING PROTEIN DDB_G0283145"/>
    <property type="match status" value="1"/>
</dbReference>
<dbReference type="InterPro" id="IPR036597">
    <property type="entry name" value="Fido-like_dom_sf"/>
</dbReference>